<dbReference type="PANTHER" id="PTHR23419">
    <property type="entry name" value="DIVALENT CATION TOLERANCE CUTA-RELATED"/>
    <property type="match status" value="1"/>
</dbReference>
<sequence>MPTAYVTAPPDAASDIAHALVEERLAACVNRFECNSVYRWEGEVHEEAEVILLAKTTDERYPELAERVESLHPYDVPCIERFEEADLLDRFGDWRASAVEPNGSE</sequence>
<dbReference type="SUPFAM" id="SSF54913">
    <property type="entry name" value="GlnB-like"/>
    <property type="match status" value="1"/>
</dbReference>
<dbReference type="Pfam" id="PF03091">
    <property type="entry name" value="CutA1"/>
    <property type="match status" value="1"/>
</dbReference>
<dbReference type="Proteomes" id="UP000766550">
    <property type="component" value="Unassembled WGS sequence"/>
</dbReference>
<gene>
    <name evidence="3" type="ORF">KTS45_02845</name>
</gene>
<comment type="similarity">
    <text evidence="1">Belongs to the CutA family.</text>
</comment>
<protein>
    <submittedName>
        <fullName evidence="3">Divalent-cation tolerance protein CutA</fullName>
    </submittedName>
</protein>
<dbReference type="Gene3D" id="3.30.70.120">
    <property type="match status" value="1"/>
</dbReference>
<accession>A0A8J8C2I6</accession>
<keyword evidence="4" id="KW-1185">Reference proteome</keyword>
<dbReference type="EMBL" id="JAHQXF010000001">
    <property type="protein sequence ID" value="MBV0923127.1"/>
    <property type="molecule type" value="Genomic_DNA"/>
</dbReference>
<dbReference type="GO" id="GO:0010038">
    <property type="term" value="P:response to metal ion"/>
    <property type="evidence" value="ECO:0007669"/>
    <property type="project" value="InterPro"/>
</dbReference>
<keyword evidence="2" id="KW-0963">Cytoplasm</keyword>
<proteinExistence type="inferred from homology"/>
<dbReference type="RefSeq" id="WP_162316281.1">
    <property type="nucleotide sequence ID" value="NZ_JAHQXF010000001.1"/>
</dbReference>
<dbReference type="PANTHER" id="PTHR23419:SF8">
    <property type="entry name" value="FI09726P"/>
    <property type="match status" value="1"/>
</dbReference>
<dbReference type="GO" id="GO:0005507">
    <property type="term" value="F:copper ion binding"/>
    <property type="evidence" value="ECO:0007669"/>
    <property type="project" value="TreeGrafter"/>
</dbReference>
<dbReference type="InterPro" id="IPR011322">
    <property type="entry name" value="N-reg_PII-like_a/b"/>
</dbReference>
<comment type="caution">
    <text evidence="3">The sequence shown here is derived from an EMBL/GenBank/DDBJ whole genome shotgun (WGS) entry which is preliminary data.</text>
</comment>
<name>A0A8J8C2I6_9EURY</name>
<evidence type="ECO:0000256" key="1">
    <source>
        <dbReference type="ARBA" id="ARBA00010169"/>
    </source>
</evidence>
<evidence type="ECO:0000256" key="2">
    <source>
        <dbReference type="ARBA" id="ARBA00022490"/>
    </source>
</evidence>
<organism evidence="3 4">
    <name type="scientific">Haloarcula limicola</name>
    <dbReference type="NCBI Taxonomy" id="1429915"/>
    <lineage>
        <taxon>Archaea</taxon>
        <taxon>Methanobacteriati</taxon>
        <taxon>Methanobacteriota</taxon>
        <taxon>Stenosarchaea group</taxon>
        <taxon>Halobacteria</taxon>
        <taxon>Halobacteriales</taxon>
        <taxon>Haloarculaceae</taxon>
        <taxon>Haloarcula</taxon>
    </lineage>
</organism>
<reference evidence="3 4" key="1">
    <citation type="submission" date="2021-06" db="EMBL/GenBank/DDBJ databases">
        <title>New haloarchaea isolates fom saline soil.</title>
        <authorList>
            <person name="Duran-Viseras A."/>
            <person name="Sanchez-Porro C.S."/>
            <person name="Ventosa A."/>
        </authorList>
    </citation>
    <scope>NUCLEOTIDE SEQUENCE [LARGE SCALE GENOMIC DNA]</scope>
    <source>
        <strain evidence="3 4">JCM 183640</strain>
    </source>
</reference>
<evidence type="ECO:0000313" key="3">
    <source>
        <dbReference type="EMBL" id="MBV0923127.1"/>
    </source>
</evidence>
<dbReference type="OrthoDB" id="8015at2157"/>
<dbReference type="AlphaFoldDB" id="A0A8J8C2I6"/>
<dbReference type="InterPro" id="IPR015867">
    <property type="entry name" value="N-reg_PII/ATP_PRibTrfase_C"/>
</dbReference>
<evidence type="ECO:0000313" key="4">
    <source>
        <dbReference type="Proteomes" id="UP000766550"/>
    </source>
</evidence>
<dbReference type="InterPro" id="IPR004323">
    <property type="entry name" value="Ion_tolerance_CutA"/>
</dbReference>